<feature type="region of interest" description="Disordered" evidence="1">
    <location>
        <begin position="1"/>
        <end position="38"/>
    </location>
</feature>
<keyword evidence="3" id="KW-1185">Reference proteome</keyword>
<feature type="region of interest" description="Disordered" evidence="1">
    <location>
        <begin position="183"/>
        <end position="354"/>
    </location>
</feature>
<name>A0A388KSW7_CHABU</name>
<protein>
    <submittedName>
        <fullName evidence="2">Uncharacterized protein</fullName>
    </submittedName>
</protein>
<evidence type="ECO:0000313" key="3">
    <source>
        <dbReference type="Proteomes" id="UP000265515"/>
    </source>
</evidence>
<feature type="compositionally biased region" description="Gly residues" evidence="1">
    <location>
        <begin position="184"/>
        <end position="200"/>
    </location>
</feature>
<feature type="compositionally biased region" description="Low complexity" evidence="1">
    <location>
        <begin position="1"/>
        <end position="14"/>
    </location>
</feature>
<feature type="compositionally biased region" description="Low complexity" evidence="1">
    <location>
        <begin position="1152"/>
        <end position="1172"/>
    </location>
</feature>
<proteinExistence type="predicted"/>
<feature type="region of interest" description="Disordered" evidence="1">
    <location>
        <begin position="1146"/>
        <end position="1219"/>
    </location>
</feature>
<feature type="compositionally biased region" description="Basic and acidic residues" evidence="1">
    <location>
        <begin position="302"/>
        <end position="327"/>
    </location>
</feature>
<accession>A0A388KSW7</accession>
<feature type="region of interest" description="Disordered" evidence="1">
    <location>
        <begin position="1342"/>
        <end position="1422"/>
    </location>
</feature>
<reference evidence="2 3" key="1">
    <citation type="journal article" date="2018" name="Cell">
        <title>The Chara Genome: Secondary Complexity and Implications for Plant Terrestrialization.</title>
        <authorList>
            <person name="Nishiyama T."/>
            <person name="Sakayama H."/>
            <person name="Vries J.D."/>
            <person name="Buschmann H."/>
            <person name="Saint-Marcoux D."/>
            <person name="Ullrich K.K."/>
            <person name="Haas F.B."/>
            <person name="Vanderstraeten L."/>
            <person name="Becker D."/>
            <person name="Lang D."/>
            <person name="Vosolsobe S."/>
            <person name="Rombauts S."/>
            <person name="Wilhelmsson P.K.I."/>
            <person name="Janitza P."/>
            <person name="Kern R."/>
            <person name="Heyl A."/>
            <person name="Rumpler F."/>
            <person name="Villalobos L.I.A.C."/>
            <person name="Clay J.M."/>
            <person name="Skokan R."/>
            <person name="Toyoda A."/>
            <person name="Suzuki Y."/>
            <person name="Kagoshima H."/>
            <person name="Schijlen E."/>
            <person name="Tajeshwar N."/>
            <person name="Catarino B."/>
            <person name="Hetherington A.J."/>
            <person name="Saltykova A."/>
            <person name="Bonnot C."/>
            <person name="Breuninger H."/>
            <person name="Symeonidi A."/>
            <person name="Radhakrishnan G.V."/>
            <person name="Van Nieuwerburgh F."/>
            <person name="Deforce D."/>
            <person name="Chang C."/>
            <person name="Karol K.G."/>
            <person name="Hedrich R."/>
            <person name="Ulvskov P."/>
            <person name="Glockner G."/>
            <person name="Delwiche C.F."/>
            <person name="Petrasek J."/>
            <person name="Van de Peer Y."/>
            <person name="Friml J."/>
            <person name="Beilby M."/>
            <person name="Dolan L."/>
            <person name="Kohara Y."/>
            <person name="Sugano S."/>
            <person name="Fujiyama A."/>
            <person name="Delaux P.-M."/>
            <person name="Quint M."/>
            <person name="TheiBen G."/>
            <person name="Hagemann M."/>
            <person name="Harholt J."/>
            <person name="Dunand C."/>
            <person name="Zachgo S."/>
            <person name="Langdale J."/>
            <person name="Maumus F."/>
            <person name="Straeten D.V.D."/>
            <person name="Gould S.B."/>
            <person name="Rensing S.A."/>
        </authorList>
    </citation>
    <scope>NUCLEOTIDE SEQUENCE [LARGE SCALE GENOMIC DNA]</scope>
    <source>
        <strain evidence="2 3">S276</strain>
    </source>
</reference>
<sequence length="1792" mass="199500">MASHGRGRSASGSAPHREKRRGTTSSPARETSWGVGGGEEERRAQNLWCDYSNCVWYLDWASQDGSDPLQPPCGPLLFVAVRADRTRLTGSIVQWVDDCEYNFKCTLKKHYGSVDGIAKGCKVAGRMFGGYGRRAVSLPHFVPLAPGHDEVVHVTDFLEVWAKSGTSVSAVDVGPGTSISGPVGFAGGECSEGGMGGQGGLPATPPDQEVGMSDDSEDDHPHAPLKPGLQTELSQEREASGNVAGEEEVSEQGLFRERSAEKTQSGGKRNLPDEEEREGVGALKRHRKVGGSARTPTTREGGSVEKRKRVEGGDETPKDLSTQRKTGESSGKCSKSSRGKKADEGDSGEGDDDMKINLNAFNLDNAFLLEMQRGVRKDVVLHIHPERILAILDWEDAYNHRSLDEFLVDTIASAMIDCYERKDMRYTKPIFVLAPIVAPPGNGEPAVRVLPADFDSSHPEKYRYYRVCGQHNARATMIVKYHPVFDYYNFCKWPFRPIYFPDDEFDDYAHASCEDNMKDKKNPPRLQVLSMRDIRNIWKIKGKPRKTPYTPIWNLSTEAKKRKERAEKLRYYLPLAIADDSVFDLGLKFYEEWSKGKLLAFDDQHWIEKPPPREEVAKPGLSRVTDSQGLKKHVWYVKVGDPSLKKGRGKPKKGAEEKTFYVQVPELDVHCGKEMVDLTDREKKRLLNGVLNLNVLWLQTSSKKLAEQGKFSVKEMVNIIKIDRIMLRLWHYVEFKYEEIDKREWNANSTFFRSKKQLFEEFKDRGLDDKLWNESRKFFTDTTYVNKCPQFLGCQHDNNIKRTTALVNDQHFPAEWKRVVLSVITGDRAKGKKSPRGVDECIKIMWTRTSALTTLAQFNVDPLSVIDHKEVLGKLGHQLRSHTCVLDLCGTVDRAQWDWGIRVSEKQKVTPTDVEEKSFKSLTFADIGNLTQRGALYKDGERNPNQLCNQLLFFYGVADAVLFLGKPHAQVVWSLLQQGRDVLAVDGDTTQLEYTMQYVTHEVLSKAYPCDFHHVVVEPVYDPNKDMFFKLTPKKRRQVYSFLYGEQPRLRFGPQYVVRKKVAIAVLQGYHGASRAGAVSFIKRLEYVFFNEDVVDPANFTLDKYKMAFGEEDDFNIETEQEESVEDDLFDLDGQLVIFNAQVSESPSVCKPGTPLATPTSGGPTPLSSSAPVKRDGLSRLRGSQGEPIRLTPQPERLRPGRPVPPDHPHLKAPATPFHMSDKHTFSTTEDWGHDIVWHPYHFQPVLLDGEWAVAVRDVSGGWIYDDRWDLETFESRAYDAVLERLSEVNRRSKDDPALREYGDTLFELLQSNKWQEVSSALYTLPSSPSIKQVSWELPEVTPPAGVVKRKSRGKDGDGDGEGGGQRGTGGGSEQRSTKQGSPGHAGGGEGKKGSREKKKPHSGEKTKHHRGDGQGYDVDRDEEDGVLAVTGSTSMETGNDLRPGCITRPGEQDPVISSTSETQFVDAVGGAGVAKHGTCFAQLQKRLADCLGSIGTSETTSLSGTQCLSGSETTTYHGCGSDKLEPCSVSPQKEVRINPNREGRAIEGAQLFTELKRVVWVFENLGDEIRIHLNQEVVSAMTDDRCQDAVMLCVEAHKELQADCPTEGLQLAGVEGCRLLTTLDKDDSADDQFDPTDSDVGMELPVQPGYDDPLYSALHNEAMGEDVLKKASDAVGDRFLYLSDDDKDTAYGDKKLRGVEVLLDIHGILSPTQYDTVTMEKTQPVDVVDVDALCPETNIPSTVIDADISSLSSFPVGLEHVVAVSTRAWVPIVLGLPSVGSSEVVARPGKH</sequence>
<comment type="caution">
    <text evidence="2">The sequence shown here is derived from an EMBL/GenBank/DDBJ whole genome shotgun (WGS) entry which is preliminary data.</text>
</comment>
<dbReference type="Proteomes" id="UP000265515">
    <property type="component" value="Unassembled WGS sequence"/>
</dbReference>
<evidence type="ECO:0000313" key="2">
    <source>
        <dbReference type="EMBL" id="GBG73165.1"/>
    </source>
</evidence>
<feature type="compositionally biased region" description="Gly residues" evidence="1">
    <location>
        <begin position="1362"/>
        <end position="1373"/>
    </location>
</feature>
<organism evidence="2 3">
    <name type="scientific">Chara braunii</name>
    <name type="common">Braun's stonewort</name>
    <dbReference type="NCBI Taxonomy" id="69332"/>
    <lineage>
        <taxon>Eukaryota</taxon>
        <taxon>Viridiplantae</taxon>
        <taxon>Streptophyta</taxon>
        <taxon>Charophyceae</taxon>
        <taxon>Charales</taxon>
        <taxon>Characeae</taxon>
        <taxon>Chara</taxon>
    </lineage>
</organism>
<gene>
    <name evidence="2" type="ORF">CBR_g12883</name>
</gene>
<evidence type="ECO:0000256" key="1">
    <source>
        <dbReference type="SAM" id="MobiDB-lite"/>
    </source>
</evidence>
<dbReference type="Gramene" id="GBG73165">
    <property type="protein sequence ID" value="GBG73165"/>
    <property type="gene ID" value="CBR_g12883"/>
</dbReference>
<feature type="compositionally biased region" description="Basic residues" evidence="1">
    <location>
        <begin position="1395"/>
        <end position="1411"/>
    </location>
</feature>
<dbReference type="EMBL" id="BFEA01000178">
    <property type="protein sequence ID" value="GBG73165.1"/>
    <property type="molecule type" value="Genomic_DNA"/>
</dbReference>